<proteinExistence type="predicted"/>
<keyword evidence="4" id="KW-1185">Reference proteome</keyword>
<evidence type="ECO:0000313" key="3">
    <source>
        <dbReference type="EMBL" id="KEK18459.1"/>
    </source>
</evidence>
<gene>
    <name evidence="3" type="ORF">BAMA_05410</name>
</gene>
<reference evidence="3 4" key="1">
    <citation type="submission" date="2014-06" db="EMBL/GenBank/DDBJ databases">
        <title>Draft genome sequence of Bacillus manliponensis JCM 15802 (MCCC 1A00708).</title>
        <authorList>
            <person name="Lai Q."/>
            <person name="Liu Y."/>
            <person name="Shao Z."/>
        </authorList>
    </citation>
    <scope>NUCLEOTIDE SEQUENCE [LARGE SCALE GENOMIC DNA]</scope>
    <source>
        <strain evidence="3 4">JCM 15802</strain>
    </source>
</reference>
<dbReference type="EMBL" id="JOTN01000014">
    <property type="protein sequence ID" value="KEK18459.1"/>
    <property type="molecule type" value="Genomic_DNA"/>
</dbReference>
<sequence>MSSFIRKIKIVNNNGAVHFGDYNTLNPVYATKVHNGSGSLNSAVFLNGERVPFERPRASVFIPPIGSSTITLGA</sequence>
<comment type="caution">
    <text evidence="3">The sequence shown here is derived from an EMBL/GenBank/DDBJ whole genome shotgun (WGS) entry which is preliminary data.</text>
</comment>
<dbReference type="InterPro" id="IPR019618">
    <property type="entry name" value="Spore_germination_GerPA"/>
</dbReference>
<dbReference type="AlphaFoldDB" id="A0A073JTU3"/>
<name>A0A073JTU3_9BACI</name>
<evidence type="ECO:0000256" key="1">
    <source>
        <dbReference type="ARBA" id="ARBA00022544"/>
    </source>
</evidence>
<dbReference type="Pfam" id="PF10676">
    <property type="entry name" value="gerPA"/>
    <property type="match status" value="1"/>
</dbReference>
<evidence type="ECO:0000256" key="2">
    <source>
        <dbReference type="ARBA" id="ARBA00025358"/>
    </source>
</evidence>
<dbReference type="STRING" id="574376.BAMA_05410"/>
<comment type="function">
    <text evidence="2">Required for the formation of functionally normal spores. Could be involved in the establishment of normal spore coat structure and/or permeability, which allows the access of germinants to their receptor.</text>
</comment>
<protein>
    <submittedName>
        <fullName evidence="3">Uncharacterized protein</fullName>
    </submittedName>
</protein>
<keyword evidence="1" id="KW-0309">Germination</keyword>
<organism evidence="3 4">
    <name type="scientific">Bacillus manliponensis</name>
    <dbReference type="NCBI Taxonomy" id="574376"/>
    <lineage>
        <taxon>Bacteria</taxon>
        <taxon>Bacillati</taxon>
        <taxon>Bacillota</taxon>
        <taxon>Bacilli</taxon>
        <taxon>Bacillales</taxon>
        <taxon>Bacillaceae</taxon>
        <taxon>Bacillus</taxon>
        <taxon>Bacillus cereus group</taxon>
    </lineage>
</organism>
<dbReference type="Proteomes" id="UP000027822">
    <property type="component" value="Unassembled WGS sequence"/>
</dbReference>
<accession>A0A073JTU3</accession>
<dbReference type="RefSeq" id="WP_034640977.1">
    <property type="nucleotide sequence ID" value="NZ_CBCSJC010000006.1"/>
</dbReference>
<evidence type="ECO:0000313" key="4">
    <source>
        <dbReference type="Proteomes" id="UP000027822"/>
    </source>
</evidence>
<dbReference type="OrthoDB" id="2889722at2"/>